<evidence type="ECO:0000313" key="3">
    <source>
        <dbReference type="Proteomes" id="UP001299220"/>
    </source>
</evidence>
<reference evidence="2 3" key="1">
    <citation type="submission" date="2020-12" db="EMBL/GenBank/DDBJ databases">
        <title>Whole genome sequences of gut porcine anaerobes.</title>
        <authorList>
            <person name="Kubasova T."/>
            <person name="Jahodarova E."/>
            <person name="Rychlik I."/>
        </authorList>
    </citation>
    <scope>NUCLEOTIDE SEQUENCE [LARGE SCALE GENOMIC DNA]</scope>
    <source>
        <strain evidence="2 3">An867</strain>
    </source>
</reference>
<dbReference type="PROSITE" id="PS51257">
    <property type="entry name" value="PROKAR_LIPOPROTEIN"/>
    <property type="match status" value="1"/>
</dbReference>
<gene>
    <name evidence="2" type="ORF">JQM67_07405</name>
</gene>
<keyword evidence="1" id="KW-0732">Signal</keyword>
<proteinExistence type="predicted"/>
<feature type="chain" id="PRO_5047017397" description="DUF4358 domain-containing protein" evidence="1">
    <location>
        <begin position="22"/>
        <end position="162"/>
    </location>
</feature>
<dbReference type="Proteomes" id="UP001299220">
    <property type="component" value="Unassembled WGS sequence"/>
</dbReference>
<organism evidence="2 3">
    <name type="scientific">Anaeromassilibacillus senegalensis</name>
    <dbReference type="NCBI Taxonomy" id="1673717"/>
    <lineage>
        <taxon>Bacteria</taxon>
        <taxon>Bacillati</taxon>
        <taxon>Bacillota</taxon>
        <taxon>Clostridia</taxon>
        <taxon>Eubacteriales</taxon>
        <taxon>Acutalibacteraceae</taxon>
        <taxon>Anaeromassilibacillus</taxon>
    </lineage>
</organism>
<name>A0ABS9CQ18_9FIRM</name>
<sequence>MKKLIALALVLVLALSMAACGAKETEKTISGALPEIIDRLYDEADVDDETRQFLKTGLMTTDIPAENLEYFFGVSDVNYKEAVASEPLINAKAFSICLMRVADGTDIEALKAEIHEKANPNKWICVGVDPSDVRVESVGDLVLLIMAADSEKYSEAFYALAE</sequence>
<feature type="signal peptide" evidence="1">
    <location>
        <begin position="1"/>
        <end position="21"/>
    </location>
</feature>
<accession>A0ABS9CQ18</accession>
<dbReference type="EMBL" id="JAFBIT010000002">
    <property type="protein sequence ID" value="MCF2652425.1"/>
    <property type="molecule type" value="Genomic_DNA"/>
</dbReference>
<protein>
    <recommendedName>
        <fullName evidence="4">DUF4358 domain-containing protein</fullName>
    </recommendedName>
</protein>
<evidence type="ECO:0000313" key="2">
    <source>
        <dbReference type="EMBL" id="MCF2652425.1"/>
    </source>
</evidence>
<keyword evidence="3" id="KW-1185">Reference proteome</keyword>
<evidence type="ECO:0008006" key="4">
    <source>
        <dbReference type="Google" id="ProtNLM"/>
    </source>
</evidence>
<dbReference type="RefSeq" id="WP_235323481.1">
    <property type="nucleotide sequence ID" value="NZ_JAFBIT010000002.1"/>
</dbReference>
<evidence type="ECO:0000256" key="1">
    <source>
        <dbReference type="SAM" id="SignalP"/>
    </source>
</evidence>
<comment type="caution">
    <text evidence="2">The sequence shown here is derived from an EMBL/GenBank/DDBJ whole genome shotgun (WGS) entry which is preliminary data.</text>
</comment>